<dbReference type="EC" id="6.3.3.1" evidence="3"/>
<evidence type="ECO:0000256" key="5">
    <source>
        <dbReference type="ARBA" id="ARBA00022598"/>
    </source>
</evidence>
<comment type="pathway">
    <text evidence="1">Purine metabolism; IMP biosynthesis via de novo pathway; 5-amino-1-(5-phospho-D-ribosyl)imidazole from N(2)-formyl-N(1)-(5-phospho-D-ribosyl)glycinamide: step 2/2.</text>
</comment>
<evidence type="ECO:0000313" key="14">
    <source>
        <dbReference type="EMBL" id="KKW17348.1"/>
    </source>
</evidence>
<dbReference type="PATRIC" id="fig|1619043.3.peg.219"/>
<evidence type="ECO:0000256" key="7">
    <source>
        <dbReference type="ARBA" id="ARBA00022840"/>
    </source>
</evidence>
<sequence>IVNHSCNDILCQGAKPLTFLDYLAFHKTSPAIVEEIVSGMAQACTEAGVSLIGGETAEMRNVYQEGEFDIAGCITGMMERDSVITGASIKEGDVLLGLPSSGLHTNGYSLVRKIFFEMNNFALDHRFDELDCTLGEELLKPHKNYAPIVLPLLDKLNSASVRATEQPASPSLGGRGVPRQSAAIKGIAHITGGGFIENIPRILPQGLGAVITKGSWSVLSIFNLIQKLGNIDEQEMYRVFNMGIGLVLVVNKEQGSVIKNAIEKSGEKIYEIGKIIDRKSSPVIIY</sequence>
<dbReference type="Gene3D" id="3.90.650.10">
    <property type="entry name" value="PurM-like C-terminal domain"/>
    <property type="match status" value="1"/>
</dbReference>
<dbReference type="PANTHER" id="PTHR10520">
    <property type="entry name" value="TRIFUNCTIONAL PURINE BIOSYNTHETIC PROTEIN ADENOSINE-3-RELATED"/>
    <property type="match status" value="1"/>
</dbReference>
<evidence type="ECO:0000256" key="11">
    <source>
        <dbReference type="ARBA" id="ARBA00049057"/>
    </source>
</evidence>
<dbReference type="SUPFAM" id="SSF55326">
    <property type="entry name" value="PurM N-terminal domain-like"/>
    <property type="match status" value="1"/>
</dbReference>
<evidence type="ECO:0000313" key="15">
    <source>
        <dbReference type="Proteomes" id="UP000033982"/>
    </source>
</evidence>
<dbReference type="GO" id="GO:0046084">
    <property type="term" value="P:adenine biosynthetic process"/>
    <property type="evidence" value="ECO:0007669"/>
    <property type="project" value="TreeGrafter"/>
</dbReference>
<evidence type="ECO:0000256" key="4">
    <source>
        <dbReference type="ARBA" id="ARBA00020367"/>
    </source>
</evidence>
<dbReference type="InterPro" id="IPR036921">
    <property type="entry name" value="PurM-like_N_sf"/>
</dbReference>
<feature type="domain" description="PurM-like C-terminal" evidence="13">
    <location>
        <begin position="90"/>
        <end position="153"/>
    </location>
</feature>
<comment type="similarity">
    <text evidence="2">Belongs to the AIR synthase family.</text>
</comment>
<dbReference type="GO" id="GO:0005524">
    <property type="term" value="F:ATP binding"/>
    <property type="evidence" value="ECO:0007669"/>
    <property type="project" value="UniProtKB-KW"/>
</dbReference>
<protein>
    <recommendedName>
        <fullName evidence="4">Phosphoribosylformylglycinamidine cyclo-ligase</fullName>
        <ecNumber evidence="3">6.3.3.1</ecNumber>
    </recommendedName>
    <alternativeName>
        <fullName evidence="9">AIR synthase</fullName>
    </alternativeName>
    <alternativeName>
        <fullName evidence="10">AIRS</fullName>
    </alternativeName>
    <alternativeName>
        <fullName evidence="8">Phosphoribosyl-aminoimidazole synthetase</fullName>
    </alternativeName>
</protein>
<dbReference type="Gene3D" id="3.30.1330.10">
    <property type="entry name" value="PurM-like, N-terminal domain"/>
    <property type="match status" value="1"/>
</dbReference>
<dbReference type="CDD" id="cd02196">
    <property type="entry name" value="PurM"/>
    <property type="match status" value="1"/>
</dbReference>
<dbReference type="Pfam" id="PF02769">
    <property type="entry name" value="AIRS_C"/>
    <property type="match status" value="2"/>
</dbReference>
<dbReference type="PANTHER" id="PTHR10520:SF12">
    <property type="entry name" value="TRIFUNCTIONAL PURINE BIOSYNTHETIC PROTEIN ADENOSINE-3"/>
    <property type="match status" value="1"/>
</dbReference>
<dbReference type="GO" id="GO:0005829">
    <property type="term" value="C:cytosol"/>
    <property type="evidence" value="ECO:0007669"/>
    <property type="project" value="TreeGrafter"/>
</dbReference>
<feature type="domain" description="PurM-like C-terminal" evidence="13">
    <location>
        <begin position="182"/>
        <end position="281"/>
    </location>
</feature>
<dbReference type="SUPFAM" id="SSF56042">
    <property type="entry name" value="PurM C-terminal domain-like"/>
    <property type="match status" value="2"/>
</dbReference>
<dbReference type="InterPro" id="IPR016188">
    <property type="entry name" value="PurM-like_N"/>
</dbReference>
<evidence type="ECO:0000256" key="2">
    <source>
        <dbReference type="ARBA" id="ARBA00010280"/>
    </source>
</evidence>
<comment type="catalytic activity">
    <reaction evidence="11">
        <text>2-formamido-N(1)-(5-O-phospho-beta-D-ribosyl)acetamidine + ATP = 5-amino-1-(5-phospho-beta-D-ribosyl)imidazole + ADP + phosphate + H(+)</text>
        <dbReference type="Rhea" id="RHEA:23032"/>
        <dbReference type="ChEBI" id="CHEBI:15378"/>
        <dbReference type="ChEBI" id="CHEBI:30616"/>
        <dbReference type="ChEBI" id="CHEBI:43474"/>
        <dbReference type="ChEBI" id="CHEBI:137981"/>
        <dbReference type="ChEBI" id="CHEBI:147287"/>
        <dbReference type="ChEBI" id="CHEBI:456216"/>
        <dbReference type="EC" id="6.3.3.1"/>
    </reaction>
</comment>
<dbReference type="GO" id="GO:0004641">
    <property type="term" value="F:phosphoribosylformylglycinamidine cyclo-ligase activity"/>
    <property type="evidence" value="ECO:0007669"/>
    <property type="project" value="UniProtKB-EC"/>
</dbReference>
<dbReference type="AlphaFoldDB" id="A0A0G1WEY9"/>
<keyword evidence="6" id="KW-0547">Nucleotide-binding</keyword>
<dbReference type="InterPro" id="IPR004733">
    <property type="entry name" value="PurM_cligase"/>
</dbReference>
<evidence type="ECO:0000256" key="6">
    <source>
        <dbReference type="ARBA" id="ARBA00022741"/>
    </source>
</evidence>
<dbReference type="EMBL" id="LCQN01000005">
    <property type="protein sequence ID" value="KKW17348.1"/>
    <property type="molecule type" value="Genomic_DNA"/>
</dbReference>
<organism evidence="14 15">
    <name type="scientific">Candidatus Magasanikbacteria bacterium GW2011_GWA2_50_22</name>
    <dbReference type="NCBI Taxonomy" id="1619043"/>
    <lineage>
        <taxon>Bacteria</taxon>
        <taxon>Candidatus Magasanikiibacteriota</taxon>
    </lineage>
</organism>
<evidence type="ECO:0000259" key="13">
    <source>
        <dbReference type="Pfam" id="PF02769"/>
    </source>
</evidence>
<feature type="domain" description="PurM-like N-terminal" evidence="12">
    <location>
        <begin position="2"/>
        <end position="78"/>
    </location>
</feature>
<feature type="non-terminal residue" evidence="14">
    <location>
        <position position="1"/>
    </location>
</feature>
<dbReference type="Pfam" id="PF00586">
    <property type="entry name" value="AIRS"/>
    <property type="match status" value="1"/>
</dbReference>
<evidence type="ECO:0000256" key="9">
    <source>
        <dbReference type="ARBA" id="ARBA00032931"/>
    </source>
</evidence>
<gene>
    <name evidence="14" type="ORF">UY58_C0005G0021</name>
</gene>
<evidence type="ECO:0000256" key="1">
    <source>
        <dbReference type="ARBA" id="ARBA00004686"/>
    </source>
</evidence>
<proteinExistence type="inferred from homology"/>
<comment type="caution">
    <text evidence="14">The sequence shown here is derived from an EMBL/GenBank/DDBJ whole genome shotgun (WGS) entry which is preliminary data.</text>
</comment>
<reference evidence="14 15" key="1">
    <citation type="journal article" date="2015" name="Nature">
        <title>rRNA introns, odd ribosomes, and small enigmatic genomes across a large radiation of phyla.</title>
        <authorList>
            <person name="Brown C.T."/>
            <person name="Hug L.A."/>
            <person name="Thomas B.C."/>
            <person name="Sharon I."/>
            <person name="Castelle C.J."/>
            <person name="Singh A."/>
            <person name="Wilkins M.J."/>
            <person name="Williams K.H."/>
            <person name="Banfield J.F."/>
        </authorList>
    </citation>
    <scope>NUCLEOTIDE SEQUENCE [LARGE SCALE GENOMIC DNA]</scope>
</reference>
<accession>A0A0G1WEY9</accession>
<evidence type="ECO:0000256" key="10">
    <source>
        <dbReference type="ARBA" id="ARBA00033093"/>
    </source>
</evidence>
<dbReference type="Proteomes" id="UP000033982">
    <property type="component" value="Unassembled WGS sequence"/>
</dbReference>
<dbReference type="UniPathway" id="UPA00074">
    <property type="reaction ID" value="UER00129"/>
</dbReference>
<dbReference type="InterPro" id="IPR010918">
    <property type="entry name" value="PurM-like_C_dom"/>
</dbReference>
<name>A0A0G1WEY9_9BACT</name>
<dbReference type="InterPro" id="IPR036676">
    <property type="entry name" value="PurM-like_C_sf"/>
</dbReference>
<keyword evidence="7" id="KW-0067">ATP-binding</keyword>
<evidence type="ECO:0000256" key="8">
    <source>
        <dbReference type="ARBA" id="ARBA00031908"/>
    </source>
</evidence>
<dbReference type="GO" id="GO:0006189">
    <property type="term" value="P:'de novo' IMP biosynthetic process"/>
    <property type="evidence" value="ECO:0007669"/>
    <property type="project" value="UniProtKB-UniPathway"/>
</dbReference>
<keyword evidence="5 14" id="KW-0436">Ligase</keyword>
<evidence type="ECO:0000256" key="3">
    <source>
        <dbReference type="ARBA" id="ARBA00013047"/>
    </source>
</evidence>
<evidence type="ECO:0000259" key="12">
    <source>
        <dbReference type="Pfam" id="PF00586"/>
    </source>
</evidence>
<dbReference type="GO" id="GO:0004637">
    <property type="term" value="F:phosphoribosylamine-glycine ligase activity"/>
    <property type="evidence" value="ECO:0007669"/>
    <property type="project" value="TreeGrafter"/>
</dbReference>